<evidence type="ECO:0000256" key="4">
    <source>
        <dbReference type="ARBA" id="ARBA00022741"/>
    </source>
</evidence>
<dbReference type="NCBIfam" id="TIGR00634">
    <property type="entry name" value="recN"/>
    <property type="match status" value="1"/>
</dbReference>
<evidence type="ECO:0000256" key="3">
    <source>
        <dbReference type="ARBA" id="ARBA00021315"/>
    </source>
</evidence>
<organism evidence="12 13">
    <name type="scientific">Paratissierella segnis</name>
    <dbReference type="NCBI Taxonomy" id="2763679"/>
    <lineage>
        <taxon>Bacteria</taxon>
        <taxon>Bacillati</taxon>
        <taxon>Bacillota</taxon>
        <taxon>Tissierellia</taxon>
        <taxon>Tissierellales</taxon>
        <taxon>Tissierellaceae</taxon>
        <taxon>Paratissierella</taxon>
    </lineage>
</organism>
<dbReference type="InterPro" id="IPR003395">
    <property type="entry name" value="RecF/RecN/SMC_N"/>
</dbReference>
<evidence type="ECO:0000256" key="1">
    <source>
        <dbReference type="ARBA" id="ARBA00003618"/>
    </source>
</evidence>
<comment type="function">
    <text evidence="1 9">May be involved in recombinational repair of damaged DNA.</text>
</comment>
<dbReference type="PANTHER" id="PTHR11059">
    <property type="entry name" value="DNA REPAIR PROTEIN RECN"/>
    <property type="match status" value="1"/>
</dbReference>
<dbReference type="Gene3D" id="3.40.50.300">
    <property type="entry name" value="P-loop containing nucleotide triphosphate hydrolases"/>
    <property type="match status" value="2"/>
</dbReference>
<accession>A0A926EUD7</accession>
<dbReference type="RefSeq" id="WP_262429884.1">
    <property type="nucleotide sequence ID" value="NZ_JACRTG010000020.1"/>
</dbReference>
<dbReference type="GO" id="GO:0005524">
    <property type="term" value="F:ATP binding"/>
    <property type="evidence" value="ECO:0007669"/>
    <property type="project" value="UniProtKB-KW"/>
</dbReference>
<evidence type="ECO:0000256" key="5">
    <source>
        <dbReference type="ARBA" id="ARBA00022763"/>
    </source>
</evidence>
<dbReference type="InterPro" id="IPR004604">
    <property type="entry name" value="DNA_recomb/repair_RecN"/>
</dbReference>
<keyword evidence="7 9" id="KW-0234">DNA repair</keyword>
<feature type="domain" description="RecF/RecN/SMC N-terminal" evidence="11">
    <location>
        <begin position="1"/>
        <end position="512"/>
    </location>
</feature>
<evidence type="ECO:0000256" key="10">
    <source>
        <dbReference type="SAM" id="Coils"/>
    </source>
</evidence>
<proteinExistence type="inferred from homology"/>
<dbReference type="GO" id="GO:0043590">
    <property type="term" value="C:bacterial nucleoid"/>
    <property type="evidence" value="ECO:0007669"/>
    <property type="project" value="TreeGrafter"/>
</dbReference>
<gene>
    <name evidence="12" type="primary">recN</name>
    <name evidence="12" type="ORF">H8707_09260</name>
</gene>
<dbReference type="Proteomes" id="UP000601171">
    <property type="component" value="Unassembled WGS sequence"/>
</dbReference>
<feature type="coiled-coil region" evidence="10">
    <location>
        <begin position="339"/>
        <end position="392"/>
    </location>
</feature>
<dbReference type="PIRSF" id="PIRSF003128">
    <property type="entry name" value="RecN"/>
    <property type="match status" value="1"/>
</dbReference>
<evidence type="ECO:0000256" key="9">
    <source>
        <dbReference type="PIRNR" id="PIRNR003128"/>
    </source>
</evidence>
<keyword evidence="10" id="KW-0175">Coiled coil</keyword>
<keyword evidence="5 9" id="KW-0227">DNA damage</keyword>
<dbReference type="AlphaFoldDB" id="A0A926EUD7"/>
<name>A0A926EUD7_9FIRM</name>
<evidence type="ECO:0000256" key="8">
    <source>
        <dbReference type="ARBA" id="ARBA00033408"/>
    </source>
</evidence>
<dbReference type="FunFam" id="3.40.50.300:FF:000356">
    <property type="entry name" value="DNA repair protein RecN"/>
    <property type="match status" value="1"/>
</dbReference>
<dbReference type="GO" id="GO:0006281">
    <property type="term" value="P:DNA repair"/>
    <property type="evidence" value="ECO:0007669"/>
    <property type="project" value="UniProtKB-KW"/>
</dbReference>
<comment type="similarity">
    <text evidence="2 9">Belongs to the RecN family.</text>
</comment>
<dbReference type="Pfam" id="PF02463">
    <property type="entry name" value="SMC_N"/>
    <property type="match status" value="1"/>
</dbReference>
<evidence type="ECO:0000256" key="7">
    <source>
        <dbReference type="ARBA" id="ARBA00023204"/>
    </source>
</evidence>
<dbReference type="EMBL" id="JACRTG010000020">
    <property type="protein sequence ID" value="MBC8588428.1"/>
    <property type="molecule type" value="Genomic_DNA"/>
</dbReference>
<sequence>MLKELSIKNFAIIDDLKIEFDYGLNLLTGETGSGKSIIIEALGLVLGGRSSKDLIRTGQEKAFVEALFCIDNNIKSLLSKYGFDTGEDILVISREISENYPSISRLNGRPITLNILSKITPNLVDIFGQHEHQSILNTQNHLLLIDSLGDKGHRGLLEKIDSNYEKYIDEKKKLDEMRISSAEREREIDLLKYQIEEIDNANLSPEDDFEIENNFKKYSNIQSIQMGLGNVLENLDGSDYEKDSILNLLSNCISFLNNIKSFDEDIVKYLNRFDELRYELQDLARDINYYLESLEIDEEKLIYYRDRLDLVNKLKKKYGGTIEKIFDYRNKIFDEYENLINYEKKIEEINNNLKKYEEMLTNDSILLRDKRIKIAKTLEKRLTEELKELNMTNVVFKVNFKEKDLSYNGLDDIEFLIATNPGESLKSLSKIISGGEMSRIMLGFKNILADNDKIPTLIFDEIDTGISGRTAQIVGEKICKISKNHQIISISHLPQITALADSHFKIYKQSQNGTTVTKVKKLTFDEKIQEMARLLGGVNVTETTVNHAKEMLSMSKKIKSELRK</sequence>
<keyword evidence="4" id="KW-0547">Nucleotide-binding</keyword>
<evidence type="ECO:0000259" key="11">
    <source>
        <dbReference type="Pfam" id="PF02463"/>
    </source>
</evidence>
<comment type="caution">
    <text evidence="12">The sequence shown here is derived from an EMBL/GenBank/DDBJ whole genome shotgun (WGS) entry which is preliminary data.</text>
</comment>
<dbReference type="SUPFAM" id="SSF52540">
    <property type="entry name" value="P-loop containing nucleoside triphosphate hydrolases"/>
    <property type="match status" value="1"/>
</dbReference>
<reference evidence="12" key="1">
    <citation type="submission" date="2020-08" db="EMBL/GenBank/DDBJ databases">
        <title>Genome public.</title>
        <authorList>
            <person name="Liu C."/>
            <person name="Sun Q."/>
        </authorList>
    </citation>
    <scope>NUCLEOTIDE SEQUENCE</scope>
    <source>
        <strain evidence="12">BX21</strain>
    </source>
</reference>
<dbReference type="InterPro" id="IPR027417">
    <property type="entry name" value="P-loop_NTPase"/>
</dbReference>
<protein>
    <recommendedName>
        <fullName evidence="3 9">DNA repair protein RecN</fullName>
    </recommendedName>
    <alternativeName>
        <fullName evidence="8 9">Recombination protein N</fullName>
    </alternativeName>
</protein>
<dbReference type="PANTHER" id="PTHR11059:SF0">
    <property type="entry name" value="DNA REPAIR PROTEIN RECN"/>
    <property type="match status" value="1"/>
</dbReference>
<evidence type="ECO:0000313" key="12">
    <source>
        <dbReference type="EMBL" id="MBC8588428.1"/>
    </source>
</evidence>
<dbReference type="GO" id="GO:0009432">
    <property type="term" value="P:SOS response"/>
    <property type="evidence" value="ECO:0007669"/>
    <property type="project" value="TreeGrafter"/>
</dbReference>
<dbReference type="GO" id="GO:0006310">
    <property type="term" value="P:DNA recombination"/>
    <property type="evidence" value="ECO:0007669"/>
    <property type="project" value="InterPro"/>
</dbReference>
<dbReference type="CDD" id="cd03241">
    <property type="entry name" value="ABC_RecN"/>
    <property type="match status" value="2"/>
</dbReference>
<keyword evidence="13" id="KW-1185">Reference proteome</keyword>
<keyword evidence="6" id="KW-0067">ATP-binding</keyword>
<evidence type="ECO:0000313" key="13">
    <source>
        <dbReference type="Proteomes" id="UP000601171"/>
    </source>
</evidence>
<evidence type="ECO:0000256" key="2">
    <source>
        <dbReference type="ARBA" id="ARBA00009441"/>
    </source>
</evidence>
<evidence type="ECO:0000256" key="6">
    <source>
        <dbReference type="ARBA" id="ARBA00022840"/>
    </source>
</evidence>